<evidence type="ECO:0000313" key="5">
    <source>
        <dbReference type="Proteomes" id="UP000192746"/>
    </source>
</evidence>
<dbReference type="OrthoDB" id="98874at2"/>
<feature type="domain" description="DUF3857" evidence="3">
    <location>
        <begin position="68"/>
        <end position="187"/>
    </location>
</feature>
<dbReference type="InterPro" id="IPR038765">
    <property type="entry name" value="Papain-like_cys_pep_sf"/>
</dbReference>
<evidence type="ECO:0000256" key="1">
    <source>
        <dbReference type="SAM" id="SignalP"/>
    </source>
</evidence>
<sequence>MRLKFYLIAFLLVGGAMQAQNYKFGKVSKEEIEETEYPTNKDADAAILYKKQYTFYDYNSTTGLALITRYHYRIKLYNEEGFDWATVNLNGYISGSDEEKIYGIKGYTYNLEGDKIVEEKLRKEEIFDEEVSKYRKAVKFTMPSLKPGSVIEFEYEKRSPFLTSLDDTELQSTIPIKMMEVKVEIPEFFGFVSHYNQLASLFIPIDQTKEPFNMHTQNNEYLQTVYSISKENIPALKEEVYVDYLDNYAARIKWELQYTKFPNQPMDYFSHTWEDVSKSIYDDGGYATELKRSNFFQEDVDAILEGAATPEDKLIRVYNFIKSKIAWNEYIGFTAENGIRKAYKDGTGNTGDINLLLTAMLRYAGLDANPVLLSTKSNGVPVFPTRSGFNYVIVGVQFGDQILLLDATDKNAAPGELPERARNWQGRIIKDEGKSDWVYLLPSYKSKELNYINFQITEDLKLKGKFTGVYNKLVAKNFRDQFKGINEDSYIEMLQDGKGDILISELTKENENEIGQDIKEVYQFELNNGVEAIGDKLYINPLLFLSEKENPFKAEERIYPIYLNYPVEHASTVNIMIPAGYKIESLPESALVNMNEEDASFKYLLTQSSNFLRLETSIDFNKSVYAASDYDHLKNFFDEIVSKHSEAIVLSKIEETTDESTQLTKGRR</sequence>
<keyword evidence="1" id="KW-0732">Signal</keyword>
<protein>
    <submittedName>
        <fullName evidence="4">Transglutaminase-like superfamily protein</fullName>
    </submittedName>
</protein>
<dbReference type="EMBL" id="ARYN01000001">
    <property type="protein sequence ID" value="ORL47181.1"/>
    <property type="molecule type" value="Genomic_DNA"/>
</dbReference>
<dbReference type="RefSeq" id="WP_084839733.1">
    <property type="nucleotide sequence ID" value="NZ_ARYN01000001.1"/>
</dbReference>
<dbReference type="Pfam" id="PF12969">
    <property type="entry name" value="DUF3857"/>
    <property type="match status" value="1"/>
</dbReference>
<dbReference type="InterPro" id="IPR002931">
    <property type="entry name" value="Transglutaminase-like"/>
</dbReference>
<dbReference type="Pfam" id="PF01841">
    <property type="entry name" value="Transglut_core"/>
    <property type="match status" value="1"/>
</dbReference>
<dbReference type="AlphaFoldDB" id="A0A1Y1T7Z9"/>
<feature type="domain" description="Transglutaminase-like" evidence="2">
    <location>
        <begin position="302"/>
        <end position="372"/>
    </location>
</feature>
<evidence type="ECO:0000259" key="2">
    <source>
        <dbReference type="Pfam" id="PF01841"/>
    </source>
</evidence>
<reference evidence="4 5" key="1">
    <citation type="submission" date="2013-04" db="EMBL/GenBank/DDBJ databases">
        <title>Zunongwangia sp. 22II14-10F7 Genome Sequencing.</title>
        <authorList>
            <person name="Lai Q."/>
            <person name="Shao Z."/>
        </authorList>
    </citation>
    <scope>NUCLEOTIDE SEQUENCE [LARGE SCALE GENOMIC DNA]</scope>
    <source>
        <strain evidence="4 5">22II14-10F7</strain>
    </source>
</reference>
<feature type="chain" id="PRO_5012621066" evidence="1">
    <location>
        <begin position="20"/>
        <end position="668"/>
    </location>
</feature>
<feature type="signal peptide" evidence="1">
    <location>
        <begin position="1"/>
        <end position="19"/>
    </location>
</feature>
<comment type="caution">
    <text evidence="4">The sequence shown here is derived from an EMBL/GenBank/DDBJ whole genome shotgun (WGS) entry which is preliminary data.</text>
</comment>
<keyword evidence="5" id="KW-1185">Reference proteome</keyword>
<evidence type="ECO:0000313" key="4">
    <source>
        <dbReference type="EMBL" id="ORL47181.1"/>
    </source>
</evidence>
<dbReference type="STRING" id="1185767.IIF7_00415"/>
<name>A0A1Y1T7Z9_9FLAO</name>
<dbReference type="Gene3D" id="3.10.620.30">
    <property type="match status" value="1"/>
</dbReference>
<dbReference type="SUPFAM" id="SSF54001">
    <property type="entry name" value="Cysteine proteinases"/>
    <property type="match status" value="1"/>
</dbReference>
<evidence type="ECO:0000259" key="3">
    <source>
        <dbReference type="Pfam" id="PF12969"/>
    </source>
</evidence>
<dbReference type="Proteomes" id="UP000192746">
    <property type="component" value="Unassembled WGS sequence"/>
</dbReference>
<proteinExistence type="predicted"/>
<organism evidence="4 5">
    <name type="scientific">Zunongwangia atlantica 22II14-10F7</name>
    <dbReference type="NCBI Taxonomy" id="1185767"/>
    <lineage>
        <taxon>Bacteria</taxon>
        <taxon>Pseudomonadati</taxon>
        <taxon>Bacteroidota</taxon>
        <taxon>Flavobacteriia</taxon>
        <taxon>Flavobacteriales</taxon>
        <taxon>Flavobacteriaceae</taxon>
        <taxon>Zunongwangia</taxon>
    </lineage>
</organism>
<gene>
    <name evidence="4" type="ORF">IIF7_00415</name>
</gene>
<dbReference type="Gene3D" id="2.60.40.3140">
    <property type="match status" value="1"/>
</dbReference>
<accession>A0A1Y1T7Z9</accession>
<dbReference type="InterPro" id="IPR024618">
    <property type="entry name" value="DUF3857"/>
</dbReference>
<dbReference type="Gene3D" id="2.60.120.1130">
    <property type="match status" value="1"/>
</dbReference>